<keyword evidence="2" id="KW-1185">Reference proteome</keyword>
<protein>
    <submittedName>
        <fullName evidence="1">Uncharacterized protein</fullName>
    </submittedName>
</protein>
<dbReference type="EMBL" id="JACU01000002">
    <property type="protein sequence ID" value="KMS60059.1"/>
    <property type="molecule type" value="Genomic_DNA"/>
</dbReference>
<evidence type="ECO:0000313" key="2">
    <source>
        <dbReference type="Proteomes" id="UP000052268"/>
    </source>
</evidence>
<organism evidence="1 2">
    <name type="scientific">Novosphingobium barchaimii LL02</name>
    <dbReference type="NCBI Taxonomy" id="1114963"/>
    <lineage>
        <taxon>Bacteria</taxon>
        <taxon>Pseudomonadati</taxon>
        <taxon>Pseudomonadota</taxon>
        <taxon>Alphaproteobacteria</taxon>
        <taxon>Sphingomonadales</taxon>
        <taxon>Sphingomonadaceae</taxon>
        <taxon>Novosphingobium</taxon>
    </lineage>
</organism>
<dbReference type="AlphaFoldDB" id="A0A0J7Y805"/>
<sequence>MVLVLHDALRGVRPVRELVKAVRDRLGAHVTAQTCARCRCFLNDQTAGVQRCDVDEGGLGGFGELCA</sequence>
<reference evidence="1 2" key="1">
    <citation type="journal article" date="2015" name="G3 (Bethesda)">
        <title>Insights into Ongoing Evolution of the Hexachlorocyclohexane Catabolic Pathway from Comparative Genomics of Ten Sphingomonadaceae Strains.</title>
        <authorList>
            <person name="Pearce S.L."/>
            <person name="Oakeshott J.G."/>
            <person name="Pandey G."/>
        </authorList>
    </citation>
    <scope>NUCLEOTIDE SEQUENCE [LARGE SCALE GENOMIC DNA]</scope>
    <source>
        <strain evidence="1 2">LL02</strain>
    </source>
</reference>
<accession>A0A0J7Y805</accession>
<proteinExistence type="predicted"/>
<gene>
    <name evidence="1" type="ORF">V474_12105</name>
</gene>
<dbReference type="Proteomes" id="UP000052268">
    <property type="component" value="Unassembled WGS sequence"/>
</dbReference>
<comment type="caution">
    <text evidence="1">The sequence shown here is derived from an EMBL/GenBank/DDBJ whole genome shotgun (WGS) entry which is preliminary data.</text>
</comment>
<name>A0A0J7Y805_9SPHN</name>
<evidence type="ECO:0000313" key="1">
    <source>
        <dbReference type="EMBL" id="KMS60059.1"/>
    </source>
</evidence>